<keyword evidence="9" id="KW-1185">Reference proteome</keyword>
<keyword evidence="1 6" id="KW-0409">Iron storage</keyword>
<dbReference type="GO" id="GO:0006826">
    <property type="term" value="P:iron ion transport"/>
    <property type="evidence" value="ECO:0007669"/>
    <property type="project" value="InterPro"/>
</dbReference>
<gene>
    <name evidence="8" type="primary">ftnA</name>
    <name evidence="8" type="ORF">Mterra_02812</name>
</gene>
<dbReference type="PROSITE" id="PS50905">
    <property type="entry name" value="FERRITIN_LIKE"/>
    <property type="match status" value="1"/>
</dbReference>
<evidence type="ECO:0000313" key="8">
    <source>
        <dbReference type="EMBL" id="RIH82084.1"/>
    </source>
</evidence>
<feature type="binding site" evidence="5">
    <location>
        <position position="128"/>
    </location>
    <ligand>
        <name>Fe cation</name>
        <dbReference type="ChEBI" id="CHEBI:24875"/>
        <label>1</label>
    </ligand>
</feature>
<feature type="binding site" evidence="5">
    <location>
        <position position="18"/>
    </location>
    <ligand>
        <name>Fe cation</name>
        <dbReference type="ChEBI" id="CHEBI:24875"/>
        <label>1</label>
    </ligand>
</feature>
<dbReference type="PANTHER" id="PTHR11431:SF127">
    <property type="entry name" value="BACTERIAL NON-HEME FERRITIN"/>
    <property type="match status" value="1"/>
</dbReference>
<feature type="binding site" evidence="5">
    <location>
        <position position="51"/>
    </location>
    <ligand>
        <name>Fe cation</name>
        <dbReference type="ChEBI" id="CHEBI:24875"/>
        <label>1</label>
    </ligand>
</feature>
<feature type="binding site" evidence="5">
    <location>
        <position position="54"/>
    </location>
    <ligand>
        <name>Fe cation</name>
        <dbReference type="ChEBI" id="CHEBI:24875"/>
        <label>1</label>
    </ligand>
</feature>
<feature type="domain" description="Ferritin-like diiron" evidence="7">
    <location>
        <begin position="1"/>
        <end position="146"/>
    </location>
</feature>
<comment type="subcellular location">
    <subcellularLocation>
        <location evidence="6">Cytoplasm</location>
    </subcellularLocation>
</comment>
<sequence>MMISEALAGLLNQQIVHEFRASQVYLGMSVYCAGLNLDGWASFFERQSGEEREHALKIVRFLSEAGAPVALEAIPEAATRYGSLLEAVSKSLEYERKVSDGFRVMARVAQEHHDHTGYGFLQWFLEEQIEEENTFARLAAVLESGLNPFQAETLLPKG</sequence>
<dbReference type="InterPro" id="IPR012347">
    <property type="entry name" value="Ferritin-like"/>
</dbReference>
<dbReference type="GO" id="GO:0006879">
    <property type="term" value="P:intracellular iron ion homeostasis"/>
    <property type="evidence" value="ECO:0007669"/>
    <property type="project" value="UniProtKB-KW"/>
</dbReference>
<dbReference type="InterPro" id="IPR008331">
    <property type="entry name" value="Ferritin_DPS_dom"/>
</dbReference>
<keyword evidence="3 8" id="KW-0560">Oxidoreductase</keyword>
<evidence type="ECO:0000256" key="1">
    <source>
        <dbReference type="ARBA" id="ARBA00022434"/>
    </source>
</evidence>
<dbReference type="AlphaFoldDB" id="A0A399EBQ3"/>
<dbReference type="InterPro" id="IPR041719">
    <property type="entry name" value="Ferritin_prok"/>
</dbReference>
<accession>A0A399EBQ3</accession>
<evidence type="ECO:0000313" key="9">
    <source>
        <dbReference type="Proteomes" id="UP000265715"/>
    </source>
</evidence>
<comment type="caution">
    <text evidence="8">The sequence shown here is derived from an EMBL/GenBank/DDBJ whole genome shotgun (WGS) entry which is preliminary data.</text>
</comment>
<dbReference type="GO" id="GO:0005737">
    <property type="term" value="C:cytoplasm"/>
    <property type="evidence" value="ECO:0007669"/>
    <property type="project" value="UniProtKB-SubCell"/>
</dbReference>
<comment type="similarity">
    <text evidence="6">Belongs to the ferritin family. Prokaryotic subfamily.</text>
</comment>
<keyword evidence="6" id="KW-0963">Cytoplasm</keyword>
<evidence type="ECO:0000256" key="6">
    <source>
        <dbReference type="RuleBase" id="RU361145"/>
    </source>
</evidence>
<dbReference type="EMBL" id="QXDL01000135">
    <property type="protein sequence ID" value="RIH82084.1"/>
    <property type="molecule type" value="Genomic_DNA"/>
</dbReference>
<dbReference type="Proteomes" id="UP000265715">
    <property type="component" value="Unassembled WGS sequence"/>
</dbReference>
<keyword evidence="4 5" id="KW-0408">Iron</keyword>
<comment type="function">
    <text evidence="6">Iron-storage protein.</text>
</comment>
<dbReference type="InterPro" id="IPR001519">
    <property type="entry name" value="Ferritin"/>
</dbReference>
<protein>
    <recommendedName>
        <fullName evidence="6">Ferritin</fullName>
        <ecNumber evidence="6">1.16.3.2</ecNumber>
    </recommendedName>
</protein>
<evidence type="ECO:0000256" key="3">
    <source>
        <dbReference type="ARBA" id="ARBA00023002"/>
    </source>
</evidence>
<proteinExistence type="inferred from homology"/>
<feature type="binding site" evidence="5">
    <location>
        <position position="95"/>
    </location>
    <ligand>
        <name>Fe cation</name>
        <dbReference type="ChEBI" id="CHEBI:24875"/>
        <label>1</label>
    </ligand>
</feature>
<evidence type="ECO:0000259" key="7">
    <source>
        <dbReference type="PROSITE" id="PS50905"/>
    </source>
</evidence>
<comment type="catalytic activity">
    <reaction evidence="6">
        <text>4 Fe(2+) + O2 + 6 H2O = 4 iron(III) oxide-hydroxide + 12 H(+)</text>
        <dbReference type="Rhea" id="RHEA:11972"/>
        <dbReference type="ChEBI" id="CHEBI:15377"/>
        <dbReference type="ChEBI" id="CHEBI:15378"/>
        <dbReference type="ChEBI" id="CHEBI:15379"/>
        <dbReference type="ChEBI" id="CHEBI:29033"/>
        <dbReference type="ChEBI" id="CHEBI:78619"/>
        <dbReference type="EC" id="1.16.3.2"/>
    </reaction>
</comment>
<keyword evidence="2 5" id="KW-0479">Metal-binding</keyword>
<dbReference type="InterPro" id="IPR009078">
    <property type="entry name" value="Ferritin-like_SF"/>
</dbReference>
<dbReference type="Pfam" id="PF00210">
    <property type="entry name" value="Ferritin"/>
    <property type="match status" value="1"/>
</dbReference>
<evidence type="ECO:0000256" key="5">
    <source>
        <dbReference type="PIRSR" id="PIRSR601519-1"/>
    </source>
</evidence>
<dbReference type="GO" id="GO:0016491">
    <property type="term" value="F:oxidoreductase activity"/>
    <property type="evidence" value="ECO:0007669"/>
    <property type="project" value="UniProtKB-KW"/>
</dbReference>
<dbReference type="Gene3D" id="1.20.1260.10">
    <property type="match status" value="1"/>
</dbReference>
<evidence type="ECO:0000256" key="2">
    <source>
        <dbReference type="ARBA" id="ARBA00022723"/>
    </source>
</evidence>
<dbReference type="GO" id="GO:0008199">
    <property type="term" value="F:ferric iron binding"/>
    <property type="evidence" value="ECO:0007669"/>
    <property type="project" value="InterPro"/>
</dbReference>
<reference evidence="8 9" key="1">
    <citation type="submission" date="2018-08" db="EMBL/GenBank/DDBJ databases">
        <title>Meiothermus terrae DSM 26712 genome sequencing project.</title>
        <authorList>
            <person name="Da Costa M.S."/>
            <person name="Albuquerque L."/>
            <person name="Raposo P."/>
            <person name="Froufe H.J.C."/>
            <person name="Barroso C.S."/>
            <person name="Egas C."/>
        </authorList>
    </citation>
    <scope>NUCLEOTIDE SEQUENCE [LARGE SCALE GENOMIC DNA]</scope>
    <source>
        <strain evidence="8 9">DSM 26712</strain>
    </source>
</reference>
<dbReference type="GO" id="GO:0008198">
    <property type="term" value="F:ferrous iron binding"/>
    <property type="evidence" value="ECO:0007669"/>
    <property type="project" value="TreeGrafter"/>
</dbReference>
<dbReference type="RefSeq" id="WP_245971639.1">
    <property type="nucleotide sequence ID" value="NZ_QXDL01000135.1"/>
</dbReference>
<dbReference type="PANTHER" id="PTHR11431">
    <property type="entry name" value="FERRITIN"/>
    <property type="match status" value="1"/>
</dbReference>
<dbReference type="InterPro" id="IPR009040">
    <property type="entry name" value="Ferritin-like_diiron"/>
</dbReference>
<dbReference type="CDD" id="cd01055">
    <property type="entry name" value="Nonheme_Ferritin"/>
    <property type="match status" value="1"/>
</dbReference>
<dbReference type="EC" id="1.16.3.2" evidence="6"/>
<dbReference type="SUPFAM" id="SSF47240">
    <property type="entry name" value="Ferritin-like"/>
    <property type="match status" value="1"/>
</dbReference>
<name>A0A399EBQ3_9DEIN</name>
<organism evidence="8 9">
    <name type="scientific">Calidithermus terrae</name>
    <dbReference type="NCBI Taxonomy" id="1408545"/>
    <lineage>
        <taxon>Bacteria</taxon>
        <taxon>Thermotogati</taxon>
        <taxon>Deinococcota</taxon>
        <taxon>Deinococci</taxon>
        <taxon>Thermales</taxon>
        <taxon>Thermaceae</taxon>
        <taxon>Calidithermus</taxon>
    </lineage>
</organism>
<evidence type="ECO:0000256" key="4">
    <source>
        <dbReference type="ARBA" id="ARBA00023004"/>
    </source>
</evidence>